<evidence type="ECO:0000256" key="6">
    <source>
        <dbReference type="ARBA" id="ARBA00059516"/>
    </source>
</evidence>
<protein>
    <recommendedName>
        <fullName evidence="8">Alpha-mannosidase</fullName>
        <ecNumber evidence="8">3.2.1.-</ecNumber>
    </recommendedName>
</protein>
<dbReference type="GO" id="GO:0046872">
    <property type="term" value="F:metal ion binding"/>
    <property type="evidence" value="ECO:0007669"/>
    <property type="project" value="UniProtKB-KW"/>
</dbReference>
<dbReference type="GO" id="GO:0030246">
    <property type="term" value="F:carbohydrate binding"/>
    <property type="evidence" value="ECO:0007669"/>
    <property type="project" value="InterPro"/>
</dbReference>
<keyword evidence="12" id="KW-1185">Reference proteome</keyword>
<dbReference type="Gene3D" id="1.20.1270.50">
    <property type="entry name" value="Glycoside hydrolase family 38, central domain"/>
    <property type="match status" value="1"/>
</dbReference>
<dbReference type="InterPro" id="IPR050843">
    <property type="entry name" value="Glycosyl_Hydrlase_38"/>
</dbReference>
<evidence type="ECO:0000313" key="11">
    <source>
        <dbReference type="EMBL" id="KAH3844392.1"/>
    </source>
</evidence>
<keyword evidence="4 8" id="KW-0862">Zinc</keyword>
<accession>A0A9D4KS94</accession>
<feature type="transmembrane region" description="Helical" evidence="9">
    <location>
        <begin position="7"/>
        <end position="26"/>
    </location>
</feature>
<dbReference type="InterPro" id="IPR015341">
    <property type="entry name" value="Glyco_hydro_38_cen"/>
</dbReference>
<comment type="cofactor">
    <cofactor evidence="8">
        <name>Zn(2+)</name>
        <dbReference type="ChEBI" id="CHEBI:29105"/>
    </cofactor>
    <text evidence="8">Binds 1 zinc ion per subunit.</text>
</comment>
<evidence type="ECO:0000256" key="4">
    <source>
        <dbReference type="ARBA" id="ARBA00022833"/>
    </source>
</evidence>
<comment type="catalytic activity">
    <reaction evidence="7">
        <text>N(4)-{beta-D-GlcNAc-(1-&gt;2)-alpha-D-Man-(1-&gt;3)-[alpha-D-Man-(1-&gt;3)-[alpha-D-Man-(1-&gt;6)]-alpha-D-Man-(1-&gt;6)]-beta-D-Man-(1-&gt;4)-beta-D-GlcNAc-(1-&gt;4)-beta-D-GlcNAc}-L-asparaginyl-[protein] + 2 H2O = 2 alpha-D-mannopyranose + an N(4)-{beta-D-GlcNAc-(1-&gt;2)-alpha-D-Man-(1-&gt;3)-[alpha-D-Man-(1-&gt;6)]-beta-D-Man-(1-&gt;4)-beta-D-GlcNAc-(1-&gt;4)-beta-D-GlcNAc}-L-asparaginyl-[protein]</text>
        <dbReference type="Rhea" id="RHEA:56052"/>
        <dbReference type="Rhea" id="RHEA-COMP:14368"/>
        <dbReference type="Rhea" id="RHEA-COMP:14369"/>
        <dbReference type="ChEBI" id="CHEBI:15377"/>
        <dbReference type="ChEBI" id="CHEBI:28729"/>
        <dbReference type="ChEBI" id="CHEBI:60615"/>
        <dbReference type="ChEBI" id="CHEBI:60625"/>
        <dbReference type="EC" id="3.2.1.114"/>
    </reaction>
</comment>
<dbReference type="GO" id="GO:0006013">
    <property type="term" value="P:mannose metabolic process"/>
    <property type="evidence" value="ECO:0007669"/>
    <property type="project" value="InterPro"/>
</dbReference>
<keyword evidence="9" id="KW-0812">Transmembrane</keyword>
<dbReference type="GO" id="GO:0006491">
    <property type="term" value="P:N-glycan processing"/>
    <property type="evidence" value="ECO:0007669"/>
    <property type="project" value="TreeGrafter"/>
</dbReference>
<dbReference type="Proteomes" id="UP000828390">
    <property type="component" value="Unassembled WGS sequence"/>
</dbReference>
<dbReference type="InterPro" id="IPR028995">
    <property type="entry name" value="Glyco_hydro_57/38_cen_sf"/>
</dbReference>
<keyword evidence="3 8" id="KW-0378">Hydrolase</keyword>
<proteinExistence type="inferred from homology"/>
<dbReference type="Pfam" id="PF01074">
    <property type="entry name" value="Glyco_hydro_38N"/>
    <property type="match status" value="1"/>
</dbReference>
<comment type="caution">
    <text evidence="11">The sequence shown here is derived from an EMBL/GenBank/DDBJ whole genome shotgun (WGS) entry which is preliminary data.</text>
</comment>
<evidence type="ECO:0000259" key="10">
    <source>
        <dbReference type="SMART" id="SM00872"/>
    </source>
</evidence>
<keyword evidence="9" id="KW-1133">Transmembrane helix</keyword>
<dbReference type="PANTHER" id="PTHR11607">
    <property type="entry name" value="ALPHA-MANNOSIDASE"/>
    <property type="match status" value="1"/>
</dbReference>
<dbReference type="SMART" id="SM00872">
    <property type="entry name" value="Alpha-mann_mid"/>
    <property type="match status" value="1"/>
</dbReference>
<comment type="similarity">
    <text evidence="1 8">Belongs to the glycosyl hydrolase 38 family.</text>
</comment>
<dbReference type="InterPro" id="IPR027291">
    <property type="entry name" value="Glyco_hydro_38_N_sf"/>
</dbReference>
<dbReference type="SUPFAM" id="SSF88713">
    <property type="entry name" value="Glycoside hydrolase/deacetylase"/>
    <property type="match status" value="1"/>
</dbReference>
<sequence>MKFSHRIAIAGGVGFILVIYLVLVYFNAMPDIFSSHQEKLRNFIAQNPLTFHLTGGRPVNGQCSSEFNIPRGVVSTQDLAERTNYKSSGGDYILPHPSIEQAAYSSDLEPLTVLIVPHSHVDPGWVETVDEYYTRKVRAILDGMVRKLHLYPDLTFIWAEIVYFSRWWEAQTHLVQLQVKDLIKQGRLEMVLSGWVMPDEASTSYSSVIDQLTEGHQWLYSNLGIRPTTSWSVDPFGHSGTMAYLWKQAGMENMVIGRIHQATKGQMIREQSLEFYWRQFWESSDDRDIFCHVMPYMIYSLHRTCGPDQYICAQFDFKQRPGDPMNVFVKPIGAGNIKEKAKLLYEQYRLKGSLFKHNTIMVPLGDDFRFDMLEEWDQQYENYKQLMDYMNAKPEWKIKVKFGTLSEFFKQIKKSESSNRLSFPTIAGDFFPYSDHDSSYWTGYFTTRPFDKRFCREVESKLRAAEILHSLAISYSKKWETKYVAMDKLAVLLIKARRYLGLFLHHDAITGTGKAYVVEDYENKLFSSFQKTGIVLNSAMQYLLTQGKLTSEPSIFEQELTRVDGKQSSLHGKITVSKIGTRVAMLNPTGHFRSEFVEFIVDSVDLEIKDAKRKSLPFQINPVYTSATEIDRTLFEVVFLSEIPAFGIETYIFQKTTKTPKSFWSSIKIHNSDEFIVAPELKFEYDRPRRHGNVYEPIFLENEQIGAEFKSFNGLLTKLVEKYNNKTKETQVLLDFKQYQSRGSGAYIFFPSGPASDIVQPVPIIRVVEGPFYSEVQVVFYCMYHRARLYNHPGLQGRNLLIQNTLNMFALNMRDKEPIMRISTDLLNERGTFFTDQNGFQFIQRKRHPTDVNYQNIERNYYPMTTMAFLQDSMTRVTLHSGQSLGVASLEKGWLEVMLDRQLLYDDGRGLGEGISDNKLTITKFILQIEQSETVLREETFSYPSINSIVTNEFLNQPLQRMFSLVNSDIISLNFLPMLSSLPCDISLVSLKTLFNGDHSYNETGVVLHRRGFRCGFRDDGAMCSEKDVNLVGLFPTVKDNYVKETSLVHTLKKESRISLKQLSVSPMEIKSIVVQIPP</sequence>
<evidence type="ECO:0000256" key="5">
    <source>
        <dbReference type="ARBA" id="ARBA00023295"/>
    </source>
</evidence>
<keyword evidence="2 8" id="KW-0479">Metal-binding</keyword>
<keyword evidence="9" id="KW-0472">Membrane</keyword>
<evidence type="ECO:0000256" key="7">
    <source>
        <dbReference type="ARBA" id="ARBA00093232"/>
    </source>
</evidence>
<dbReference type="InterPro" id="IPR011330">
    <property type="entry name" value="Glyco_hydro/deAcase_b/a-brl"/>
</dbReference>
<name>A0A9D4KS94_DREPO</name>
<dbReference type="Pfam" id="PF07748">
    <property type="entry name" value="Glyco_hydro_38C"/>
    <property type="match status" value="1"/>
</dbReference>
<comment type="function">
    <text evidence="6">Catalyzes the first committed step in the biosynthesis of complex N-glycans. It controls conversion of high mannose to complex N-glycans; the final hydrolytic step in the N-glycan maturation pathway.</text>
</comment>
<gene>
    <name evidence="11" type="ORF">DPMN_086650</name>
</gene>
<dbReference type="Gene3D" id="3.20.110.10">
    <property type="entry name" value="Glycoside hydrolase 38, N terminal domain"/>
    <property type="match status" value="1"/>
</dbReference>
<evidence type="ECO:0000256" key="9">
    <source>
        <dbReference type="SAM" id="Phobius"/>
    </source>
</evidence>
<dbReference type="Pfam" id="PF09261">
    <property type="entry name" value="Alpha-mann_mid"/>
    <property type="match status" value="1"/>
</dbReference>
<evidence type="ECO:0000256" key="3">
    <source>
        <dbReference type="ARBA" id="ARBA00022801"/>
    </source>
</evidence>
<dbReference type="GO" id="GO:0000139">
    <property type="term" value="C:Golgi membrane"/>
    <property type="evidence" value="ECO:0007669"/>
    <property type="project" value="TreeGrafter"/>
</dbReference>
<dbReference type="Gene3D" id="2.70.98.30">
    <property type="entry name" value="Golgi alpha-mannosidase II, domain 4"/>
    <property type="match status" value="1"/>
</dbReference>
<dbReference type="Gene3D" id="2.60.40.1180">
    <property type="entry name" value="Golgi alpha-mannosidase II"/>
    <property type="match status" value="1"/>
</dbReference>
<dbReference type="EMBL" id="JAIWYP010000003">
    <property type="protein sequence ID" value="KAH3844392.1"/>
    <property type="molecule type" value="Genomic_DNA"/>
</dbReference>
<dbReference type="AlphaFoldDB" id="A0A9D4KS94"/>
<dbReference type="GO" id="GO:0004572">
    <property type="term" value="F:mannosyl-oligosaccharide 1,3-1,6-alpha-mannosidase activity"/>
    <property type="evidence" value="ECO:0007669"/>
    <property type="project" value="UniProtKB-EC"/>
</dbReference>
<dbReference type="EC" id="3.2.1.-" evidence="8"/>
<keyword evidence="5 8" id="KW-0326">Glycosidase</keyword>
<dbReference type="FunFam" id="3.20.110.10:FF:000010">
    <property type="entry name" value="Alpha-mannosidase"/>
    <property type="match status" value="1"/>
</dbReference>
<dbReference type="InterPro" id="IPR037094">
    <property type="entry name" value="Glyco_hydro_38_cen_sf"/>
</dbReference>
<evidence type="ECO:0000256" key="1">
    <source>
        <dbReference type="ARBA" id="ARBA00009792"/>
    </source>
</evidence>
<dbReference type="InterPro" id="IPR000602">
    <property type="entry name" value="Glyco_hydro_38_N"/>
</dbReference>
<dbReference type="InterPro" id="IPR011682">
    <property type="entry name" value="Glyco_hydro_38_C"/>
</dbReference>
<feature type="domain" description="Glycoside hydrolase family 38 central" evidence="10">
    <location>
        <begin position="439"/>
        <end position="525"/>
    </location>
</feature>
<dbReference type="InterPro" id="IPR013780">
    <property type="entry name" value="Glyco_hydro_b"/>
</dbReference>
<reference evidence="11" key="2">
    <citation type="submission" date="2020-11" db="EMBL/GenBank/DDBJ databases">
        <authorList>
            <person name="McCartney M.A."/>
            <person name="Auch B."/>
            <person name="Kono T."/>
            <person name="Mallez S."/>
            <person name="Becker A."/>
            <person name="Gohl D.M."/>
            <person name="Silverstein K.A.T."/>
            <person name="Koren S."/>
            <person name="Bechman K.B."/>
            <person name="Herman A."/>
            <person name="Abrahante J.E."/>
            <person name="Garbe J."/>
        </authorList>
    </citation>
    <scope>NUCLEOTIDE SEQUENCE</scope>
    <source>
        <strain evidence="11">Duluth1</strain>
        <tissue evidence="11">Whole animal</tissue>
    </source>
</reference>
<evidence type="ECO:0000256" key="8">
    <source>
        <dbReference type="RuleBase" id="RU361199"/>
    </source>
</evidence>
<dbReference type="SUPFAM" id="SSF88688">
    <property type="entry name" value="Families 57/38 glycoside transferase middle domain"/>
    <property type="match status" value="1"/>
</dbReference>
<reference evidence="11" key="1">
    <citation type="journal article" date="2019" name="bioRxiv">
        <title>The Genome of the Zebra Mussel, Dreissena polymorpha: A Resource for Invasive Species Research.</title>
        <authorList>
            <person name="McCartney M.A."/>
            <person name="Auch B."/>
            <person name="Kono T."/>
            <person name="Mallez S."/>
            <person name="Zhang Y."/>
            <person name="Obille A."/>
            <person name="Becker A."/>
            <person name="Abrahante J.E."/>
            <person name="Garbe J."/>
            <person name="Badalamenti J.P."/>
            <person name="Herman A."/>
            <person name="Mangelson H."/>
            <person name="Liachko I."/>
            <person name="Sullivan S."/>
            <person name="Sone E.D."/>
            <person name="Koren S."/>
            <person name="Silverstein K.A.T."/>
            <person name="Beckman K.B."/>
            <person name="Gohl D.M."/>
        </authorList>
    </citation>
    <scope>NUCLEOTIDE SEQUENCE</scope>
    <source>
        <strain evidence="11">Duluth1</strain>
        <tissue evidence="11">Whole animal</tissue>
    </source>
</reference>
<dbReference type="SUPFAM" id="SSF74650">
    <property type="entry name" value="Galactose mutarotase-like"/>
    <property type="match status" value="1"/>
</dbReference>
<dbReference type="FunFam" id="1.20.1270.50:FF:000001">
    <property type="entry name" value="Alpha-mannosidase"/>
    <property type="match status" value="1"/>
</dbReference>
<evidence type="ECO:0000256" key="2">
    <source>
        <dbReference type="ARBA" id="ARBA00022723"/>
    </source>
</evidence>
<evidence type="ECO:0000313" key="12">
    <source>
        <dbReference type="Proteomes" id="UP000828390"/>
    </source>
</evidence>
<dbReference type="InterPro" id="IPR011013">
    <property type="entry name" value="Gal_mutarotase_sf_dom"/>
</dbReference>
<dbReference type="PANTHER" id="PTHR11607:SF70">
    <property type="entry name" value="ALPHA-MANNOSIDASE"/>
    <property type="match status" value="1"/>
</dbReference>
<organism evidence="11 12">
    <name type="scientific">Dreissena polymorpha</name>
    <name type="common">Zebra mussel</name>
    <name type="synonym">Mytilus polymorpha</name>
    <dbReference type="NCBI Taxonomy" id="45954"/>
    <lineage>
        <taxon>Eukaryota</taxon>
        <taxon>Metazoa</taxon>
        <taxon>Spiralia</taxon>
        <taxon>Lophotrochozoa</taxon>
        <taxon>Mollusca</taxon>
        <taxon>Bivalvia</taxon>
        <taxon>Autobranchia</taxon>
        <taxon>Heteroconchia</taxon>
        <taxon>Euheterodonta</taxon>
        <taxon>Imparidentia</taxon>
        <taxon>Neoheterodontei</taxon>
        <taxon>Myida</taxon>
        <taxon>Dreissenoidea</taxon>
        <taxon>Dreissenidae</taxon>
        <taxon>Dreissena</taxon>
    </lineage>
</organism>